<dbReference type="VEuPathDB" id="FungiDB:CPSG_04352"/>
<dbReference type="OMA" id="ITRSFPP"/>
<dbReference type="SUPFAM" id="SSF103473">
    <property type="entry name" value="MFS general substrate transporter"/>
    <property type="match status" value="1"/>
</dbReference>
<dbReference type="InterPro" id="IPR036259">
    <property type="entry name" value="MFS_trans_sf"/>
</dbReference>
<dbReference type="Proteomes" id="UP000002497">
    <property type="component" value="Unassembled WGS sequence"/>
</dbReference>
<feature type="transmembrane region" description="Helical" evidence="6">
    <location>
        <begin position="287"/>
        <end position="306"/>
    </location>
</feature>
<keyword evidence="3 6" id="KW-1133">Transmembrane helix</keyword>
<dbReference type="PROSITE" id="PS50850">
    <property type="entry name" value="MFS"/>
    <property type="match status" value="1"/>
</dbReference>
<feature type="transmembrane region" description="Helical" evidence="6">
    <location>
        <begin position="454"/>
        <end position="480"/>
    </location>
</feature>
<evidence type="ECO:0000313" key="8">
    <source>
        <dbReference type="EMBL" id="EFW18806.1"/>
    </source>
</evidence>
<dbReference type="EMBL" id="GL636491">
    <property type="protein sequence ID" value="EFW18806.1"/>
    <property type="molecule type" value="Genomic_DNA"/>
</dbReference>
<dbReference type="HOGENOM" id="CLU_000960_27_5_1"/>
<dbReference type="Gene3D" id="1.20.1250.20">
    <property type="entry name" value="MFS general substrate transporter like domains"/>
    <property type="match status" value="2"/>
</dbReference>
<sequence>MDASDGTRPVSRSSYSNGSEEPLIGKVNDEGGFQYPRLSKIRSVLIIASLAGTNLSSSMSHGLITVGIPYIASDLLLPDHLLLWPSSVAATENLSNKYLSHSLASGCCLLIAGALADLVGDRLINIIGTILLAISAFGSAMATSGFSMIGFRLVEGIGVSMCLPTGVSVITRSFPPGRRRNVGFGCLGLSQPLGFSLGMALEGVFATAPNGWRYGFYFCAGIGLGFAVSSILTLPKDYERPNFHWRRVLYDIDWIGALVASACLGIISYICAVLTEDISNLYQVKQIVLILIAMILIPVFVFWMDFQETRGKPVLIPNSLWSNTAFVAISIVVFMTWGVLQGSELFLSLFFQKIQHLSPLETSVNLLPNIFIGIVLNVTTGLIVHAIRVNYLIVLTATLAAVSPLLMAFVDPKWNYWTCAFWAVLLGPVSVDVVFTVAHLLITDIFAPSTHALAGAVFNTIAQLGTSVGLCVIAVVSAAVQHSSNYPKDSPDALMSGYRAAFWTCFAMMVTTVIICSVGLRNIRKLGATTTENWS</sequence>
<dbReference type="PANTHER" id="PTHR42718:SF27">
    <property type="entry name" value="TRANSPORTER, PUTATIVE-RELATED"/>
    <property type="match status" value="1"/>
</dbReference>
<dbReference type="Pfam" id="PF07690">
    <property type="entry name" value="MFS_1"/>
    <property type="match status" value="1"/>
</dbReference>
<dbReference type="PANTHER" id="PTHR42718">
    <property type="entry name" value="MAJOR FACILITATOR SUPERFAMILY MULTIDRUG TRANSPORTER MFSC"/>
    <property type="match status" value="1"/>
</dbReference>
<reference evidence="9" key="2">
    <citation type="submission" date="2010-03" db="EMBL/GenBank/DDBJ databases">
        <title>The genome sequence of Coccidioides posadasii strain Silveira.</title>
        <authorList>
            <consortium name="The Broad Institute Genome Sequencing Center for Infectious Disease"/>
            <person name="Neafsey D."/>
            <person name="Orbach M."/>
            <person name="Henn M.R."/>
            <person name="Cole G.T."/>
            <person name="Galgiani J."/>
            <person name="Gardner M.J."/>
            <person name="Kirkland T.N."/>
            <person name="Taylor J.W."/>
            <person name="Young S.K."/>
            <person name="Zeng Q."/>
            <person name="Koehrsen M."/>
            <person name="Alvarado L."/>
            <person name="Berlin A."/>
            <person name="Borenstein D."/>
            <person name="Chapman S.B."/>
            <person name="Chen Z."/>
            <person name="Engels R."/>
            <person name="Freedman E."/>
            <person name="Gellesch M."/>
            <person name="Goldberg J."/>
            <person name="Griggs A."/>
            <person name="Gujja S."/>
            <person name="Heilman E."/>
            <person name="Heiman D."/>
            <person name="Howarth C."/>
            <person name="Jen D."/>
            <person name="Larson L."/>
            <person name="Mehta T."/>
            <person name="Neiman D."/>
            <person name="Park D."/>
            <person name="Pearson M."/>
            <person name="Richards J."/>
            <person name="Roberts A."/>
            <person name="Saif S."/>
            <person name="Shea T."/>
            <person name="Shenoy N."/>
            <person name="Sisk P."/>
            <person name="Stolte C."/>
            <person name="Sykes S."/>
            <person name="Walk T."/>
            <person name="White J."/>
            <person name="Yandava C."/>
            <person name="Haas B."/>
            <person name="Nusbaum C."/>
            <person name="Birren B."/>
        </authorList>
    </citation>
    <scope>NUCLEOTIDE SEQUENCE [LARGE SCALE GENOMIC DNA]</scope>
    <source>
        <strain evidence="9">RMSCC 757 / Silveira</strain>
    </source>
</reference>
<evidence type="ECO:0000256" key="2">
    <source>
        <dbReference type="ARBA" id="ARBA00022692"/>
    </source>
</evidence>
<evidence type="ECO:0000313" key="9">
    <source>
        <dbReference type="Proteomes" id="UP000002497"/>
    </source>
</evidence>
<feature type="transmembrane region" description="Helical" evidence="6">
    <location>
        <begin position="391"/>
        <end position="409"/>
    </location>
</feature>
<name>E9D413_COCPS</name>
<dbReference type="OrthoDB" id="2130629at2759"/>
<dbReference type="InterPro" id="IPR020846">
    <property type="entry name" value="MFS_dom"/>
</dbReference>
<accession>E9D413</accession>
<keyword evidence="9" id="KW-1185">Reference proteome</keyword>
<protein>
    <recommendedName>
        <fullName evidence="7">Major facilitator superfamily (MFS) profile domain-containing protein</fullName>
    </recommendedName>
</protein>
<feature type="transmembrane region" description="Helical" evidence="6">
    <location>
        <begin position="366"/>
        <end position="384"/>
    </location>
</feature>
<feature type="transmembrane region" description="Helical" evidence="6">
    <location>
        <begin position="421"/>
        <end position="442"/>
    </location>
</feature>
<evidence type="ECO:0000256" key="5">
    <source>
        <dbReference type="SAM" id="MobiDB-lite"/>
    </source>
</evidence>
<evidence type="ECO:0000256" key="6">
    <source>
        <dbReference type="SAM" id="Phobius"/>
    </source>
</evidence>
<evidence type="ECO:0000256" key="4">
    <source>
        <dbReference type="ARBA" id="ARBA00023136"/>
    </source>
</evidence>
<dbReference type="InterPro" id="IPR011701">
    <property type="entry name" value="MFS"/>
</dbReference>
<proteinExistence type="predicted"/>
<evidence type="ECO:0000259" key="7">
    <source>
        <dbReference type="PROSITE" id="PS50850"/>
    </source>
</evidence>
<reference evidence="9" key="1">
    <citation type="journal article" date="2010" name="Genome Res.">
        <title>Population genomic sequencing of Coccidioides fungi reveals recent hybridization and transposon control.</title>
        <authorList>
            <person name="Neafsey D.E."/>
            <person name="Barker B.M."/>
            <person name="Sharpton T.J."/>
            <person name="Stajich J.E."/>
            <person name="Park D.J."/>
            <person name="Whiston E."/>
            <person name="Hung C.-Y."/>
            <person name="McMahan C."/>
            <person name="White J."/>
            <person name="Sykes S."/>
            <person name="Heiman D."/>
            <person name="Young S."/>
            <person name="Zeng Q."/>
            <person name="Abouelleil A."/>
            <person name="Aftuck L."/>
            <person name="Bessette D."/>
            <person name="Brown A."/>
            <person name="FitzGerald M."/>
            <person name="Lui A."/>
            <person name="Macdonald J.P."/>
            <person name="Priest M."/>
            <person name="Orbach M.J."/>
            <person name="Galgiani J.N."/>
            <person name="Kirkland T.N."/>
            <person name="Cole G.T."/>
            <person name="Birren B.W."/>
            <person name="Henn M.R."/>
            <person name="Taylor J.W."/>
            <person name="Rounsley S.D."/>
        </authorList>
    </citation>
    <scope>NUCLEOTIDE SEQUENCE [LARGE SCALE GENOMIC DNA]</scope>
    <source>
        <strain evidence="9">RMSCC 757 / Silveira</strain>
    </source>
</reference>
<feature type="region of interest" description="Disordered" evidence="5">
    <location>
        <begin position="1"/>
        <end position="23"/>
    </location>
</feature>
<dbReference type="AlphaFoldDB" id="E9D413"/>
<dbReference type="GO" id="GO:0022857">
    <property type="term" value="F:transmembrane transporter activity"/>
    <property type="evidence" value="ECO:0007669"/>
    <property type="project" value="InterPro"/>
</dbReference>
<evidence type="ECO:0000256" key="1">
    <source>
        <dbReference type="ARBA" id="ARBA00004141"/>
    </source>
</evidence>
<dbReference type="VEuPathDB" id="FungiDB:D8B26_005609"/>
<feature type="compositionally biased region" description="Polar residues" evidence="5">
    <location>
        <begin position="10"/>
        <end position="19"/>
    </location>
</feature>
<keyword evidence="2 6" id="KW-0812">Transmembrane</keyword>
<dbReference type="GO" id="GO:0016020">
    <property type="term" value="C:membrane"/>
    <property type="evidence" value="ECO:0007669"/>
    <property type="project" value="UniProtKB-SubCell"/>
</dbReference>
<keyword evidence="4 6" id="KW-0472">Membrane</keyword>
<feature type="transmembrane region" description="Helical" evidence="6">
    <location>
        <begin position="149"/>
        <end position="170"/>
    </location>
</feature>
<evidence type="ECO:0000256" key="3">
    <source>
        <dbReference type="ARBA" id="ARBA00022989"/>
    </source>
</evidence>
<feature type="domain" description="Major facilitator superfamily (MFS) profile" evidence="7">
    <location>
        <begin position="46"/>
        <end position="524"/>
    </location>
</feature>
<feature type="transmembrane region" description="Helical" evidence="6">
    <location>
        <begin position="254"/>
        <end position="275"/>
    </location>
</feature>
<organism evidence="9">
    <name type="scientific">Coccidioides posadasii (strain RMSCC 757 / Silveira)</name>
    <name type="common">Valley fever fungus</name>
    <dbReference type="NCBI Taxonomy" id="443226"/>
    <lineage>
        <taxon>Eukaryota</taxon>
        <taxon>Fungi</taxon>
        <taxon>Dikarya</taxon>
        <taxon>Ascomycota</taxon>
        <taxon>Pezizomycotina</taxon>
        <taxon>Eurotiomycetes</taxon>
        <taxon>Eurotiomycetidae</taxon>
        <taxon>Onygenales</taxon>
        <taxon>Onygenaceae</taxon>
        <taxon>Coccidioides</taxon>
    </lineage>
</organism>
<feature type="transmembrane region" description="Helical" evidence="6">
    <location>
        <begin position="318"/>
        <end position="340"/>
    </location>
</feature>
<feature type="transmembrane region" description="Helical" evidence="6">
    <location>
        <begin position="182"/>
        <end position="208"/>
    </location>
</feature>
<feature type="transmembrane region" description="Helical" evidence="6">
    <location>
        <begin position="123"/>
        <end position="143"/>
    </location>
</feature>
<gene>
    <name evidence="8" type="ORF">CPSG_04352</name>
</gene>
<comment type="subcellular location">
    <subcellularLocation>
        <location evidence="1">Membrane</location>
        <topology evidence="1">Multi-pass membrane protein</topology>
    </subcellularLocation>
</comment>
<feature type="transmembrane region" description="Helical" evidence="6">
    <location>
        <begin position="214"/>
        <end position="234"/>
    </location>
</feature>
<feature type="transmembrane region" description="Helical" evidence="6">
    <location>
        <begin position="500"/>
        <end position="520"/>
    </location>
</feature>
<dbReference type="eggNOG" id="KOG0254">
    <property type="taxonomic scope" value="Eukaryota"/>
</dbReference>